<name>A0A381TR31_9ZZZZ</name>
<evidence type="ECO:0000256" key="5">
    <source>
        <dbReference type="ARBA" id="ARBA00022842"/>
    </source>
</evidence>
<dbReference type="EMBL" id="UINC01004944">
    <property type="protein sequence ID" value="SVA17978.1"/>
    <property type="molecule type" value="Genomic_DNA"/>
</dbReference>
<organism evidence="12">
    <name type="scientific">marine metagenome</name>
    <dbReference type="NCBI Taxonomy" id="408172"/>
    <lineage>
        <taxon>unclassified sequences</taxon>
        <taxon>metagenomes</taxon>
        <taxon>ecological metagenomes</taxon>
    </lineage>
</organism>
<evidence type="ECO:0000256" key="4">
    <source>
        <dbReference type="ARBA" id="ARBA00022692"/>
    </source>
</evidence>
<reference evidence="12" key="1">
    <citation type="submission" date="2018-05" db="EMBL/GenBank/DDBJ databases">
        <authorList>
            <person name="Lanie J.A."/>
            <person name="Ng W.-L."/>
            <person name="Kazmierczak K.M."/>
            <person name="Andrzejewski T.M."/>
            <person name="Davidsen T.M."/>
            <person name="Wayne K.J."/>
            <person name="Tettelin H."/>
            <person name="Glass J.I."/>
            <person name="Rusch D."/>
            <person name="Podicherti R."/>
            <person name="Tsui H.-C.T."/>
            <person name="Winkler M.E."/>
        </authorList>
    </citation>
    <scope>NUCLEOTIDE SEQUENCE</scope>
</reference>
<evidence type="ECO:0000256" key="9">
    <source>
        <dbReference type="ARBA" id="ARBA00023209"/>
    </source>
</evidence>
<feature type="transmembrane region" description="Helical" evidence="11">
    <location>
        <begin position="53"/>
        <end position="72"/>
    </location>
</feature>
<evidence type="ECO:0000256" key="8">
    <source>
        <dbReference type="ARBA" id="ARBA00023136"/>
    </source>
</evidence>
<evidence type="ECO:0000256" key="1">
    <source>
        <dbReference type="ARBA" id="ARBA00022475"/>
    </source>
</evidence>
<protein>
    <recommendedName>
        <fullName evidence="13">CDP-2,3-bis-(O-geranylgeranyl)-sn-glycerol synthase</fullName>
    </recommendedName>
</protein>
<evidence type="ECO:0000256" key="2">
    <source>
        <dbReference type="ARBA" id="ARBA00022516"/>
    </source>
</evidence>
<feature type="transmembrane region" description="Helical" evidence="11">
    <location>
        <begin position="160"/>
        <end position="179"/>
    </location>
</feature>
<gene>
    <name evidence="12" type="ORF">METZ01_LOCUS70832</name>
</gene>
<keyword evidence="7" id="KW-0443">Lipid metabolism</keyword>
<dbReference type="AlphaFoldDB" id="A0A381TR31"/>
<evidence type="ECO:0000256" key="3">
    <source>
        <dbReference type="ARBA" id="ARBA00022679"/>
    </source>
</evidence>
<dbReference type="GO" id="GO:0008654">
    <property type="term" value="P:phospholipid biosynthetic process"/>
    <property type="evidence" value="ECO:0007669"/>
    <property type="project" value="UniProtKB-KW"/>
</dbReference>
<evidence type="ECO:0008006" key="13">
    <source>
        <dbReference type="Google" id="ProtNLM"/>
    </source>
</evidence>
<keyword evidence="5" id="KW-0460">Magnesium</keyword>
<dbReference type="HAMAP" id="MF_01117">
    <property type="entry name" value="CDP_archaeol_synth"/>
    <property type="match status" value="1"/>
</dbReference>
<accession>A0A381TR31</accession>
<dbReference type="Pfam" id="PF01864">
    <property type="entry name" value="CarS-like"/>
    <property type="match status" value="1"/>
</dbReference>
<keyword evidence="4 11" id="KW-0812">Transmembrane</keyword>
<keyword evidence="9" id="KW-0594">Phospholipid biosynthesis</keyword>
<keyword evidence="10" id="KW-1208">Phospholipid metabolism</keyword>
<feature type="transmembrane region" description="Helical" evidence="11">
    <location>
        <begin position="133"/>
        <end position="154"/>
    </location>
</feature>
<dbReference type="InterPro" id="IPR032690">
    <property type="entry name" value="CarS"/>
</dbReference>
<evidence type="ECO:0000256" key="10">
    <source>
        <dbReference type="ARBA" id="ARBA00023264"/>
    </source>
</evidence>
<feature type="transmembrane region" description="Helical" evidence="11">
    <location>
        <begin position="92"/>
        <end position="113"/>
    </location>
</feature>
<feature type="non-terminal residue" evidence="12">
    <location>
        <position position="1"/>
    </location>
</feature>
<proteinExistence type="inferred from homology"/>
<keyword evidence="3" id="KW-0808">Transferase</keyword>
<dbReference type="PANTHER" id="PTHR39650">
    <property type="entry name" value="CDP-ARCHAEOL SYNTHASE"/>
    <property type="match status" value="1"/>
</dbReference>
<keyword evidence="1" id="KW-1003">Cell membrane</keyword>
<keyword evidence="2" id="KW-0444">Lipid biosynthesis</keyword>
<dbReference type="NCBIfam" id="NF003114">
    <property type="entry name" value="PRK04032.1"/>
    <property type="match status" value="1"/>
</dbReference>
<evidence type="ECO:0000256" key="11">
    <source>
        <dbReference type="SAM" id="Phobius"/>
    </source>
</evidence>
<dbReference type="PANTHER" id="PTHR39650:SF1">
    <property type="entry name" value="CDP-ARCHAEOL SYNTHASE"/>
    <property type="match status" value="1"/>
</dbReference>
<evidence type="ECO:0000256" key="6">
    <source>
        <dbReference type="ARBA" id="ARBA00022989"/>
    </source>
</evidence>
<evidence type="ECO:0000256" key="7">
    <source>
        <dbReference type="ARBA" id="ARBA00023098"/>
    </source>
</evidence>
<keyword evidence="8 11" id="KW-0472">Membrane</keyword>
<evidence type="ECO:0000313" key="12">
    <source>
        <dbReference type="EMBL" id="SVA17978.1"/>
    </source>
</evidence>
<sequence>VALAPLELVLVTIWLMLPAYLANTIASIVGGGSPIDYGRNWNDGQRILGDGKTWNGLIGGTVGGLLVGHLQMTAGADFFSDCYCYVSWGSSPYLIFFLLAFGALAGDMAASFIKRRQGQERGSKSPLLDMYDFIIGALVLTGLFGGGWLEYWFFGGWPSHGWVPLITLIIATPILHRSVNILGYKLGVKQVPW</sequence>
<dbReference type="GO" id="GO:0016740">
    <property type="term" value="F:transferase activity"/>
    <property type="evidence" value="ECO:0007669"/>
    <property type="project" value="UniProtKB-KW"/>
</dbReference>
<dbReference type="InterPro" id="IPR002726">
    <property type="entry name" value="CarS_archaea"/>
</dbReference>
<keyword evidence="6 11" id="KW-1133">Transmembrane helix</keyword>
<feature type="transmembrane region" description="Helical" evidence="11">
    <location>
        <begin position="12"/>
        <end position="32"/>
    </location>
</feature>